<dbReference type="EMBL" id="UYYB01107919">
    <property type="protein sequence ID" value="VDM80256.1"/>
    <property type="molecule type" value="Genomic_DNA"/>
</dbReference>
<dbReference type="Proteomes" id="UP000270094">
    <property type="component" value="Unassembled WGS sequence"/>
</dbReference>
<sequence length="158" mass="17709">MLYLVEMQGNYDLRITMLKMRAIGFNIIGVKKLPYEFAYCDNKDLIPNSASTTEEAHDNFQVYLSRAAKEAAVSEGITRSTNDTSVNLTYSPIKCCDGQRQLCHGTNEIVQVYDPKERLFVNVTLNGVFGTITVSLLCSFPICLEHMVAQPPYEIGEV</sequence>
<dbReference type="AlphaFoldDB" id="A0A3P7JA84"/>
<reference evidence="1 2" key="1">
    <citation type="submission" date="2018-11" db="EMBL/GenBank/DDBJ databases">
        <authorList>
            <consortium name="Pathogen Informatics"/>
        </authorList>
    </citation>
    <scope>NUCLEOTIDE SEQUENCE [LARGE SCALE GENOMIC DNA]</scope>
</reference>
<name>A0A3P7JA84_STRVU</name>
<evidence type="ECO:0000313" key="2">
    <source>
        <dbReference type="Proteomes" id="UP000270094"/>
    </source>
</evidence>
<accession>A0A3P7JA84</accession>
<organism evidence="1 2">
    <name type="scientific">Strongylus vulgaris</name>
    <name type="common">Blood worm</name>
    <dbReference type="NCBI Taxonomy" id="40348"/>
    <lineage>
        <taxon>Eukaryota</taxon>
        <taxon>Metazoa</taxon>
        <taxon>Ecdysozoa</taxon>
        <taxon>Nematoda</taxon>
        <taxon>Chromadorea</taxon>
        <taxon>Rhabditida</taxon>
        <taxon>Rhabditina</taxon>
        <taxon>Rhabditomorpha</taxon>
        <taxon>Strongyloidea</taxon>
        <taxon>Strongylidae</taxon>
        <taxon>Strongylus</taxon>
    </lineage>
</organism>
<keyword evidence="2" id="KW-1185">Reference proteome</keyword>
<protein>
    <submittedName>
        <fullName evidence="1">Uncharacterized protein</fullName>
    </submittedName>
</protein>
<proteinExistence type="predicted"/>
<evidence type="ECO:0000313" key="1">
    <source>
        <dbReference type="EMBL" id="VDM80256.1"/>
    </source>
</evidence>
<gene>
    <name evidence="1" type="ORF">SVUK_LOCUS15254</name>
</gene>